<dbReference type="InterPro" id="IPR016181">
    <property type="entry name" value="Acyl_CoA_acyltransferase"/>
</dbReference>
<sequence length="181" mass="20908">MNYLLTGTETERLSFRPVQDILFEEWLPFFDNQNNPRMVGLDYLPTPEEQCSMWFERGLNRIAEGRGGMNALYEKESGLFVGQCGLLVQEVDGKRELEVGYSLLPAFWGRGYATEAARKARDIAFASGFTDSLISVIHEENEPSKQVALRNDMQLHHKTIFKDLMPVEIFRIDREQWQALQ</sequence>
<dbReference type="InterPro" id="IPR000182">
    <property type="entry name" value="GNAT_dom"/>
</dbReference>
<gene>
    <name evidence="2" type="ORF">GCM10023092_21640</name>
</gene>
<accession>A0ABP8MX75</accession>
<feature type="domain" description="N-acetyltransferase" evidence="1">
    <location>
        <begin position="12"/>
        <end position="154"/>
    </location>
</feature>
<dbReference type="Gene3D" id="3.40.630.30">
    <property type="match status" value="1"/>
</dbReference>
<evidence type="ECO:0000259" key="1">
    <source>
        <dbReference type="Pfam" id="PF13302"/>
    </source>
</evidence>
<dbReference type="InterPro" id="IPR051531">
    <property type="entry name" value="N-acetyltransferase"/>
</dbReference>
<protein>
    <submittedName>
        <fullName evidence="2">GNAT family N-acetyltransferase</fullName>
    </submittedName>
</protein>
<proteinExistence type="predicted"/>
<name>A0ABP8MX75_9BACT</name>
<dbReference type="PANTHER" id="PTHR43792:SF1">
    <property type="entry name" value="N-ACETYLTRANSFERASE DOMAIN-CONTAINING PROTEIN"/>
    <property type="match status" value="1"/>
</dbReference>
<organism evidence="2 3">
    <name type="scientific">Rurimicrobium arvi</name>
    <dbReference type="NCBI Taxonomy" id="2049916"/>
    <lineage>
        <taxon>Bacteria</taxon>
        <taxon>Pseudomonadati</taxon>
        <taxon>Bacteroidota</taxon>
        <taxon>Chitinophagia</taxon>
        <taxon>Chitinophagales</taxon>
        <taxon>Chitinophagaceae</taxon>
        <taxon>Rurimicrobium</taxon>
    </lineage>
</organism>
<dbReference type="SUPFAM" id="SSF55729">
    <property type="entry name" value="Acyl-CoA N-acyltransferases (Nat)"/>
    <property type="match status" value="1"/>
</dbReference>
<reference evidence="3" key="1">
    <citation type="journal article" date="2019" name="Int. J. Syst. Evol. Microbiol.">
        <title>The Global Catalogue of Microorganisms (GCM) 10K type strain sequencing project: providing services to taxonomists for standard genome sequencing and annotation.</title>
        <authorList>
            <consortium name="The Broad Institute Genomics Platform"/>
            <consortium name="The Broad Institute Genome Sequencing Center for Infectious Disease"/>
            <person name="Wu L."/>
            <person name="Ma J."/>
        </authorList>
    </citation>
    <scope>NUCLEOTIDE SEQUENCE [LARGE SCALE GENOMIC DNA]</scope>
    <source>
        <strain evidence="3">JCM 31921</strain>
    </source>
</reference>
<evidence type="ECO:0000313" key="2">
    <source>
        <dbReference type="EMBL" id="GAA4456423.1"/>
    </source>
</evidence>
<dbReference type="Pfam" id="PF13302">
    <property type="entry name" value="Acetyltransf_3"/>
    <property type="match status" value="1"/>
</dbReference>
<dbReference type="PANTHER" id="PTHR43792">
    <property type="entry name" value="GNAT FAMILY, PUTATIVE (AFU_ORTHOLOGUE AFUA_3G00765)-RELATED-RELATED"/>
    <property type="match status" value="1"/>
</dbReference>
<evidence type="ECO:0000313" key="3">
    <source>
        <dbReference type="Proteomes" id="UP001501410"/>
    </source>
</evidence>
<dbReference type="Proteomes" id="UP001501410">
    <property type="component" value="Unassembled WGS sequence"/>
</dbReference>
<comment type="caution">
    <text evidence="2">The sequence shown here is derived from an EMBL/GenBank/DDBJ whole genome shotgun (WGS) entry which is preliminary data.</text>
</comment>
<dbReference type="EMBL" id="BAABEZ010000022">
    <property type="protein sequence ID" value="GAA4456423.1"/>
    <property type="molecule type" value="Genomic_DNA"/>
</dbReference>
<keyword evidence="3" id="KW-1185">Reference proteome</keyword>
<dbReference type="RefSeq" id="WP_344826736.1">
    <property type="nucleotide sequence ID" value="NZ_BAABEZ010000022.1"/>
</dbReference>